<dbReference type="InterPro" id="IPR016163">
    <property type="entry name" value="Ald_DH_C"/>
</dbReference>
<evidence type="ECO:0000256" key="5">
    <source>
        <dbReference type="PIRSR" id="PIRSR036492-1"/>
    </source>
</evidence>
<protein>
    <recommendedName>
        <fullName evidence="4">Aldehyde dehydrogenase</fullName>
    </recommendedName>
</protein>
<evidence type="ECO:0000256" key="7">
    <source>
        <dbReference type="RuleBase" id="RU003345"/>
    </source>
</evidence>
<dbReference type="InterPro" id="IPR015590">
    <property type="entry name" value="Aldehyde_DH_dom"/>
</dbReference>
<dbReference type="GO" id="GO:0005737">
    <property type="term" value="C:cytoplasm"/>
    <property type="evidence" value="ECO:0007669"/>
    <property type="project" value="TreeGrafter"/>
</dbReference>
<dbReference type="PANTHER" id="PTHR43570">
    <property type="entry name" value="ALDEHYDE DEHYDROGENASE"/>
    <property type="match status" value="1"/>
</dbReference>
<dbReference type="InterPro" id="IPR016160">
    <property type="entry name" value="Ald_DH_CS_CYS"/>
</dbReference>
<keyword evidence="2 4" id="KW-0560">Oxidoreductase</keyword>
<proteinExistence type="inferred from homology"/>
<accession>A0A5A7N5N3</accession>
<reference evidence="9 10" key="1">
    <citation type="submission" date="2019-09" db="EMBL/GenBank/DDBJ databases">
        <title>NBRP : Genome information of microbial organism related human and environment.</title>
        <authorList>
            <person name="Hattori M."/>
            <person name="Oshima K."/>
            <person name="Inaba H."/>
            <person name="Suda W."/>
            <person name="Sakamoto M."/>
            <person name="Iino T."/>
            <person name="Kitahara M."/>
            <person name="Oshida Y."/>
            <person name="Iida T."/>
            <person name="Kudo T."/>
            <person name="Itoh T."/>
            <person name="Ohkuma M."/>
        </authorList>
    </citation>
    <scope>NUCLEOTIDE SEQUENCE [LARGE SCALE GENOMIC DNA]</scope>
    <source>
        <strain evidence="9 10">Q-1</strain>
    </source>
</reference>
<dbReference type="AlphaFoldDB" id="A0A5A7N5N3"/>
<evidence type="ECO:0000256" key="1">
    <source>
        <dbReference type="ARBA" id="ARBA00009986"/>
    </source>
</evidence>
<gene>
    <name evidence="9" type="ORF">JCM17846_10700</name>
</gene>
<evidence type="ECO:0000256" key="6">
    <source>
        <dbReference type="PROSITE-ProRule" id="PRU10007"/>
    </source>
</evidence>
<evidence type="ECO:0000313" key="10">
    <source>
        <dbReference type="Proteomes" id="UP000324996"/>
    </source>
</evidence>
<evidence type="ECO:0000259" key="8">
    <source>
        <dbReference type="Pfam" id="PF00171"/>
    </source>
</evidence>
<sequence>MASRMQAIDADQTIEAYRAAMNDVLAAQKKAFLDEAPVSVKSRISRLDRTLAILVDHQNELCAAMAQDFDSRPVLMSKFTDIASAVKALKFAKKHLRYWMQPEKRGLEFPLGLLGASGRIAYQPKGVVGVISPWNFPVNLTFAPLAGILAAGNRVMIKPSELTPATSALMEQLFSEYFDGEEISVITGGADVGQAFSSLAFDHLLFTGSTAVGRHVMRAAADNLVPVTLELGGKSPVIVSKSADLDQMAERVLTGKLMNAGQICLAPDYLLVPQDRMAACVEALEKAAARLYPHMDRHPDYTAIINSRHHSRLQAHIKDAQEKGARLSVCGSDGQQKPDDQPNTTMPLYILSGVDDQMTVMRDELFGPILPLVGYQSIDEAIAYINAHDRPLGLYYFGQNQAEERHVIARTTSGGVTVNDVLWHVAHEDLPFGGIGPSGMGSYHGVEGFKSFSHARTIYRQTGFNITKLIGALPPYGQALAKTLRFQIKK</sequence>
<dbReference type="EMBL" id="BKCN01000003">
    <property type="protein sequence ID" value="GER03388.1"/>
    <property type="molecule type" value="Genomic_DNA"/>
</dbReference>
<dbReference type="InterPro" id="IPR029510">
    <property type="entry name" value="Ald_DH_CS_GLU"/>
</dbReference>
<dbReference type="PIRSF" id="PIRSF036492">
    <property type="entry name" value="ALDH"/>
    <property type="match status" value="1"/>
</dbReference>
<dbReference type="Gene3D" id="3.40.605.10">
    <property type="entry name" value="Aldehyde Dehydrogenase, Chain A, domain 1"/>
    <property type="match status" value="1"/>
</dbReference>
<dbReference type="InterPro" id="IPR016162">
    <property type="entry name" value="Ald_DH_N"/>
</dbReference>
<dbReference type="InterPro" id="IPR016161">
    <property type="entry name" value="Ald_DH/histidinol_DH"/>
</dbReference>
<keyword evidence="10" id="KW-1185">Reference proteome</keyword>
<dbReference type="Pfam" id="PF00171">
    <property type="entry name" value="Aldedh"/>
    <property type="match status" value="1"/>
</dbReference>
<name>A0A5A7N5N3_9PROT</name>
<organism evidence="9 10">
    <name type="scientific">Iodidimonas nitroreducens</name>
    <dbReference type="NCBI Taxonomy" id="1236968"/>
    <lineage>
        <taxon>Bacteria</taxon>
        <taxon>Pseudomonadati</taxon>
        <taxon>Pseudomonadota</taxon>
        <taxon>Alphaproteobacteria</taxon>
        <taxon>Iodidimonadales</taxon>
        <taxon>Iodidimonadaceae</taxon>
        <taxon>Iodidimonas</taxon>
    </lineage>
</organism>
<dbReference type="CDD" id="cd07133">
    <property type="entry name" value="ALDH_CALDH_CalB"/>
    <property type="match status" value="1"/>
</dbReference>
<dbReference type="GO" id="GO:0006081">
    <property type="term" value="P:aldehyde metabolic process"/>
    <property type="evidence" value="ECO:0007669"/>
    <property type="project" value="InterPro"/>
</dbReference>
<dbReference type="Proteomes" id="UP000324996">
    <property type="component" value="Unassembled WGS sequence"/>
</dbReference>
<dbReference type="PANTHER" id="PTHR43570:SF20">
    <property type="entry name" value="ALDEHYDE DEHYDROGENASE ALDX-RELATED"/>
    <property type="match status" value="1"/>
</dbReference>
<evidence type="ECO:0000256" key="3">
    <source>
        <dbReference type="ARBA" id="ARBA00023027"/>
    </source>
</evidence>
<dbReference type="PROSITE" id="PS00070">
    <property type="entry name" value="ALDEHYDE_DEHYDR_CYS"/>
    <property type="match status" value="1"/>
</dbReference>
<dbReference type="GO" id="GO:0004029">
    <property type="term" value="F:aldehyde dehydrogenase (NAD+) activity"/>
    <property type="evidence" value="ECO:0007669"/>
    <property type="project" value="TreeGrafter"/>
</dbReference>
<dbReference type="Gene3D" id="3.40.309.10">
    <property type="entry name" value="Aldehyde Dehydrogenase, Chain A, domain 2"/>
    <property type="match status" value="1"/>
</dbReference>
<dbReference type="InterPro" id="IPR012394">
    <property type="entry name" value="Aldehyde_DH_NAD(P)"/>
</dbReference>
<feature type="domain" description="Aldehyde dehydrogenase" evidence="8">
    <location>
        <begin position="16"/>
        <end position="458"/>
    </location>
</feature>
<comment type="similarity">
    <text evidence="1 4 7">Belongs to the aldehyde dehydrogenase family.</text>
</comment>
<feature type="active site" evidence="5">
    <location>
        <position position="264"/>
    </location>
</feature>
<dbReference type="SUPFAM" id="SSF53720">
    <property type="entry name" value="ALDH-like"/>
    <property type="match status" value="1"/>
</dbReference>
<evidence type="ECO:0000256" key="4">
    <source>
        <dbReference type="PIRNR" id="PIRNR036492"/>
    </source>
</evidence>
<dbReference type="PROSITE" id="PS00687">
    <property type="entry name" value="ALDEHYDE_DEHYDR_GLU"/>
    <property type="match status" value="1"/>
</dbReference>
<comment type="caution">
    <text evidence="9">The sequence shown here is derived from an EMBL/GenBank/DDBJ whole genome shotgun (WGS) entry which is preliminary data.</text>
</comment>
<evidence type="ECO:0000313" key="9">
    <source>
        <dbReference type="EMBL" id="GER03388.1"/>
    </source>
</evidence>
<evidence type="ECO:0000256" key="2">
    <source>
        <dbReference type="ARBA" id="ARBA00023002"/>
    </source>
</evidence>
<keyword evidence="3" id="KW-0520">NAD</keyword>
<dbReference type="RefSeq" id="WP_313979440.1">
    <property type="nucleotide sequence ID" value="NZ_BKCN01000003.1"/>
</dbReference>
<feature type="active site" evidence="5 6">
    <location>
        <position position="230"/>
    </location>
</feature>